<evidence type="ECO:0000313" key="4">
    <source>
        <dbReference type="Proteomes" id="UP000494040"/>
    </source>
</evidence>
<accession>A0A8I6RLL4</accession>
<dbReference type="OMA" id="HANVFRN"/>
<evidence type="ECO:0000313" key="3">
    <source>
        <dbReference type="EnsemblMetazoa" id="XP_014247692.1"/>
    </source>
</evidence>
<organism evidence="3 4">
    <name type="scientific">Cimex lectularius</name>
    <name type="common">Bed bug</name>
    <name type="synonym">Acanthia lectularia</name>
    <dbReference type="NCBI Taxonomy" id="79782"/>
    <lineage>
        <taxon>Eukaryota</taxon>
        <taxon>Metazoa</taxon>
        <taxon>Ecdysozoa</taxon>
        <taxon>Arthropoda</taxon>
        <taxon>Hexapoda</taxon>
        <taxon>Insecta</taxon>
        <taxon>Pterygota</taxon>
        <taxon>Neoptera</taxon>
        <taxon>Paraneoptera</taxon>
        <taxon>Hemiptera</taxon>
        <taxon>Heteroptera</taxon>
        <taxon>Panheteroptera</taxon>
        <taxon>Cimicomorpha</taxon>
        <taxon>Cimicidae</taxon>
        <taxon>Cimex</taxon>
    </lineage>
</organism>
<dbReference type="GO" id="GO:0005694">
    <property type="term" value="C:chromosome"/>
    <property type="evidence" value="ECO:0007669"/>
    <property type="project" value="UniProtKB-ARBA"/>
</dbReference>
<reference evidence="3" key="1">
    <citation type="submission" date="2022-01" db="UniProtKB">
        <authorList>
            <consortium name="EnsemblMetazoa"/>
        </authorList>
    </citation>
    <scope>IDENTIFICATION</scope>
</reference>
<dbReference type="Gene3D" id="2.40.50.140">
    <property type="entry name" value="Nucleic acid-binding proteins"/>
    <property type="match status" value="1"/>
</dbReference>
<dbReference type="GO" id="GO:0070876">
    <property type="term" value="C:SOSS complex"/>
    <property type="evidence" value="ECO:0007669"/>
    <property type="project" value="TreeGrafter"/>
</dbReference>
<dbReference type="KEGG" id="clec:106665637"/>
<dbReference type="PANTHER" id="PTHR13356">
    <property type="entry name" value="OB FOLD NUCLEIC ACID BINDING PROTEIN-RELATED"/>
    <property type="match status" value="1"/>
</dbReference>
<gene>
    <name evidence="3" type="primary">106665637</name>
</gene>
<dbReference type="EnsemblMetazoa" id="XM_014392206.2">
    <property type="protein sequence ID" value="XP_014247692.1"/>
    <property type="gene ID" value="LOC106665637"/>
</dbReference>
<dbReference type="GO" id="GO:0000724">
    <property type="term" value="P:double-strand break repair via homologous recombination"/>
    <property type="evidence" value="ECO:0007669"/>
    <property type="project" value="TreeGrafter"/>
</dbReference>
<dbReference type="PANTHER" id="PTHR13356:SF0">
    <property type="entry name" value="SOSS COMPLEX SUBUNIT B HOMOLOG"/>
    <property type="match status" value="1"/>
</dbReference>
<name>A0A8I6RLL4_CIMLE</name>
<dbReference type="OrthoDB" id="295715at2759"/>
<dbReference type="Proteomes" id="UP000494040">
    <property type="component" value="Unassembled WGS sequence"/>
</dbReference>
<dbReference type="GO" id="GO:0003677">
    <property type="term" value="F:DNA binding"/>
    <property type="evidence" value="ECO:0007669"/>
    <property type="project" value="UniProtKB-KW"/>
</dbReference>
<dbReference type="FunFam" id="2.40.50.140:FF:000072">
    <property type="entry name" value="SOSS complex subunit B2"/>
    <property type="match status" value="1"/>
</dbReference>
<feature type="compositionally biased region" description="Low complexity" evidence="2">
    <location>
        <begin position="145"/>
        <end position="155"/>
    </location>
</feature>
<dbReference type="InterPro" id="IPR012340">
    <property type="entry name" value="NA-bd_OB-fold"/>
</dbReference>
<protein>
    <submittedName>
        <fullName evidence="3">Uncharacterized protein</fullName>
    </submittedName>
</protein>
<sequence length="199" mass="21590">MDILIKDLRPGMKNMNLTVIVLDVGNPIPVKEREVRTLKVADTSACINLCLWDDPGRYLYPGDIVRLTKAHVNMFRSCLTLYSGKAGDIDKLGEFCMVFNEQLNMSEPNMNFDVPQGMGQGMNNGGPAGLSLLANNNGGKGGAGMPPAGLMGAKPQGSKLPPQRSTQDPQPLQGKNQPKVNNKNSRGPMKGNIVRTERR</sequence>
<feature type="region of interest" description="Disordered" evidence="2">
    <location>
        <begin position="123"/>
        <end position="199"/>
    </location>
</feature>
<dbReference type="GO" id="GO:0044818">
    <property type="term" value="P:mitotic G2/M transition checkpoint"/>
    <property type="evidence" value="ECO:0007669"/>
    <property type="project" value="TreeGrafter"/>
</dbReference>
<proteinExistence type="predicted"/>
<dbReference type="GO" id="GO:0010212">
    <property type="term" value="P:response to ionizing radiation"/>
    <property type="evidence" value="ECO:0007669"/>
    <property type="project" value="TreeGrafter"/>
</dbReference>
<evidence type="ECO:0000256" key="2">
    <source>
        <dbReference type="SAM" id="MobiDB-lite"/>
    </source>
</evidence>
<dbReference type="SUPFAM" id="SSF50249">
    <property type="entry name" value="Nucleic acid-binding proteins"/>
    <property type="match status" value="1"/>
</dbReference>
<dbReference type="CDD" id="cd04491">
    <property type="entry name" value="SoSSB_OBF"/>
    <property type="match status" value="1"/>
</dbReference>
<dbReference type="AlphaFoldDB" id="A0A8I6RLL4"/>
<keyword evidence="1" id="KW-0238">DNA-binding</keyword>
<dbReference type="InterPro" id="IPR051231">
    <property type="entry name" value="SOSS-B"/>
</dbReference>
<evidence type="ECO:0000256" key="1">
    <source>
        <dbReference type="ARBA" id="ARBA00023125"/>
    </source>
</evidence>
<keyword evidence="4" id="KW-1185">Reference proteome</keyword>
<feature type="compositionally biased region" description="Polar residues" evidence="2">
    <location>
        <begin position="163"/>
        <end position="185"/>
    </location>
</feature>